<dbReference type="Gene3D" id="1.10.1740.10">
    <property type="match status" value="1"/>
</dbReference>
<dbReference type="SUPFAM" id="SSF88946">
    <property type="entry name" value="Sigma2 domain of RNA polymerase sigma factors"/>
    <property type="match status" value="1"/>
</dbReference>
<dbReference type="Proteomes" id="UP000645555">
    <property type="component" value="Unassembled WGS sequence"/>
</dbReference>
<evidence type="ECO:0000259" key="8">
    <source>
        <dbReference type="Pfam" id="PF08281"/>
    </source>
</evidence>
<evidence type="ECO:0000256" key="5">
    <source>
        <dbReference type="ARBA" id="ARBA00023163"/>
    </source>
</evidence>
<evidence type="ECO:0000313" key="10">
    <source>
        <dbReference type="Proteomes" id="UP000645555"/>
    </source>
</evidence>
<dbReference type="PANTHER" id="PTHR43133:SF8">
    <property type="entry name" value="RNA POLYMERASE SIGMA FACTOR HI_1459-RELATED"/>
    <property type="match status" value="1"/>
</dbReference>
<evidence type="ECO:0000256" key="1">
    <source>
        <dbReference type="ARBA" id="ARBA00010641"/>
    </source>
</evidence>
<keyword evidence="4" id="KW-0238">DNA-binding</keyword>
<feature type="domain" description="RNA polymerase sigma factor 70 region 4 type 2" evidence="8">
    <location>
        <begin position="126"/>
        <end position="177"/>
    </location>
</feature>
<keyword evidence="5" id="KW-0804">Transcription</keyword>
<dbReference type="GO" id="GO:0003677">
    <property type="term" value="F:DNA binding"/>
    <property type="evidence" value="ECO:0007669"/>
    <property type="project" value="UniProtKB-KW"/>
</dbReference>
<proteinExistence type="inferred from homology"/>
<dbReference type="AlphaFoldDB" id="A0A918U4V4"/>
<feature type="domain" description="RNA polymerase sigma-70 region 2" evidence="7">
    <location>
        <begin position="24"/>
        <end position="92"/>
    </location>
</feature>
<dbReference type="InterPro" id="IPR039425">
    <property type="entry name" value="RNA_pol_sigma-70-like"/>
</dbReference>
<dbReference type="Pfam" id="PF08281">
    <property type="entry name" value="Sigma70_r4_2"/>
    <property type="match status" value="1"/>
</dbReference>
<organism evidence="9 10">
    <name type="scientific">Streptomyces fructofermentans</name>
    <dbReference type="NCBI Taxonomy" id="152141"/>
    <lineage>
        <taxon>Bacteria</taxon>
        <taxon>Bacillati</taxon>
        <taxon>Actinomycetota</taxon>
        <taxon>Actinomycetes</taxon>
        <taxon>Kitasatosporales</taxon>
        <taxon>Streptomycetaceae</taxon>
        <taxon>Streptomyces</taxon>
    </lineage>
</organism>
<gene>
    <name evidence="9" type="ORF">GCM10010515_71770</name>
</gene>
<reference evidence="9" key="1">
    <citation type="journal article" date="2014" name="Int. J. Syst. Evol. Microbiol.">
        <title>Complete genome sequence of Corynebacterium casei LMG S-19264T (=DSM 44701T), isolated from a smear-ripened cheese.</title>
        <authorList>
            <consortium name="US DOE Joint Genome Institute (JGI-PGF)"/>
            <person name="Walter F."/>
            <person name="Albersmeier A."/>
            <person name="Kalinowski J."/>
            <person name="Ruckert C."/>
        </authorList>
    </citation>
    <scope>NUCLEOTIDE SEQUENCE</scope>
    <source>
        <strain evidence="9">JCM 4956</strain>
    </source>
</reference>
<dbReference type="EMBL" id="BMWD01000041">
    <property type="protein sequence ID" value="GGX94541.1"/>
    <property type="molecule type" value="Genomic_DNA"/>
</dbReference>
<dbReference type="NCBIfam" id="TIGR02937">
    <property type="entry name" value="sigma70-ECF"/>
    <property type="match status" value="1"/>
</dbReference>
<evidence type="ECO:0000256" key="3">
    <source>
        <dbReference type="ARBA" id="ARBA00023082"/>
    </source>
</evidence>
<dbReference type="Pfam" id="PF04542">
    <property type="entry name" value="Sigma70_r2"/>
    <property type="match status" value="1"/>
</dbReference>
<dbReference type="InterPro" id="IPR013249">
    <property type="entry name" value="RNA_pol_sigma70_r4_t2"/>
</dbReference>
<dbReference type="InterPro" id="IPR014284">
    <property type="entry name" value="RNA_pol_sigma-70_dom"/>
</dbReference>
<comment type="caution">
    <text evidence="9">The sequence shown here is derived from an EMBL/GenBank/DDBJ whole genome shotgun (WGS) entry which is preliminary data.</text>
</comment>
<keyword evidence="2" id="KW-0805">Transcription regulation</keyword>
<dbReference type="InterPro" id="IPR036388">
    <property type="entry name" value="WH-like_DNA-bd_sf"/>
</dbReference>
<dbReference type="GO" id="GO:0016987">
    <property type="term" value="F:sigma factor activity"/>
    <property type="evidence" value="ECO:0007669"/>
    <property type="project" value="UniProtKB-KW"/>
</dbReference>
<accession>A0A918U4V4</accession>
<keyword evidence="3" id="KW-0731">Sigma factor</keyword>
<evidence type="ECO:0000256" key="2">
    <source>
        <dbReference type="ARBA" id="ARBA00023015"/>
    </source>
</evidence>
<comment type="similarity">
    <text evidence="1">Belongs to the sigma-70 factor family. ECF subfamily.</text>
</comment>
<name>A0A918U4V4_9ACTN</name>
<dbReference type="SUPFAM" id="SSF88659">
    <property type="entry name" value="Sigma3 and sigma4 domains of RNA polymerase sigma factors"/>
    <property type="match status" value="1"/>
</dbReference>
<dbReference type="CDD" id="cd06171">
    <property type="entry name" value="Sigma70_r4"/>
    <property type="match status" value="1"/>
</dbReference>
<dbReference type="Gene3D" id="1.10.10.10">
    <property type="entry name" value="Winged helix-like DNA-binding domain superfamily/Winged helix DNA-binding domain"/>
    <property type="match status" value="1"/>
</dbReference>
<dbReference type="InterPro" id="IPR013324">
    <property type="entry name" value="RNA_pol_sigma_r3/r4-like"/>
</dbReference>
<keyword evidence="10" id="KW-1185">Reference proteome</keyword>
<dbReference type="InterPro" id="IPR007627">
    <property type="entry name" value="RNA_pol_sigma70_r2"/>
</dbReference>
<protein>
    <recommendedName>
        <fullName evidence="11">RNA polymerase ECF-subfamily sigma factor</fullName>
    </recommendedName>
</protein>
<evidence type="ECO:0000259" key="7">
    <source>
        <dbReference type="Pfam" id="PF04542"/>
    </source>
</evidence>
<evidence type="ECO:0000256" key="4">
    <source>
        <dbReference type="ARBA" id="ARBA00023125"/>
    </source>
</evidence>
<dbReference type="InterPro" id="IPR013325">
    <property type="entry name" value="RNA_pol_sigma_r2"/>
</dbReference>
<evidence type="ECO:0000313" key="9">
    <source>
        <dbReference type="EMBL" id="GGX94541.1"/>
    </source>
</evidence>
<dbReference type="PANTHER" id="PTHR43133">
    <property type="entry name" value="RNA POLYMERASE ECF-TYPE SIGMA FACTO"/>
    <property type="match status" value="1"/>
</dbReference>
<evidence type="ECO:0000256" key="6">
    <source>
        <dbReference type="SAM" id="MobiDB-lite"/>
    </source>
</evidence>
<dbReference type="GO" id="GO:0006352">
    <property type="term" value="P:DNA-templated transcription initiation"/>
    <property type="evidence" value="ECO:0007669"/>
    <property type="project" value="InterPro"/>
</dbReference>
<reference evidence="9" key="2">
    <citation type="submission" date="2020-09" db="EMBL/GenBank/DDBJ databases">
        <authorList>
            <person name="Sun Q."/>
            <person name="Ohkuma M."/>
        </authorList>
    </citation>
    <scope>NUCLEOTIDE SEQUENCE</scope>
    <source>
        <strain evidence="9">JCM 4956</strain>
    </source>
</reference>
<evidence type="ECO:0008006" key="11">
    <source>
        <dbReference type="Google" id="ProtNLM"/>
    </source>
</evidence>
<sequence>MAPDTTDRDPPPGGTYDPAAFEIFYRRHVEAVTRFMARRVGDPHTVADLTAETFLRVIDSSRAYRPDLGTEAAWLYGIARNVAAAEARRSARRHVLGSRIAGRRLLDGDDIGRLEEKLDAEQAGRRALAAMDGLPDGERAVMELVAVDQLTVSEAAEALGIRRVTARVRLHRARRSLRGAGIGTADAAADTAAGTGAADTGAAVAARGPGDVPGARRAPHPTTDRAGITYVRGEA</sequence>
<feature type="region of interest" description="Disordered" evidence="6">
    <location>
        <begin position="200"/>
        <end position="235"/>
    </location>
</feature>